<comment type="caution">
    <text evidence="10">The sequence shown here is derived from an EMBL/GenBank/DDBJ whole genome shotgun (WGS) entry which is preliminary data.</text>
</comment>
<comment type="cofactor">
    <cofactor evidence="1">
        <name>FAD</name>
        <dbReference type="ChEBI" id="CHEBI:57692"/>
    </cofactor>
</comment>
<dbReference type="InterPro" id="IPR050415">
    <property type="entry name" value="MRET"/>
</dbReference>
<dbReference type="InterPro" id="IPR006058">
    <property type="entry name" value="2Fe2S_fd_BS"/>
</dbReference>
<keyword evidence="6" id="KW-0408">Iron</keyword>
<evidence type="ECO:0000256" key="6">
    <source>
        <dbReference type="ARBA" id="ARBA00023004"/>
    </source>
</evidence>
<dbReference type="SUPFAM" id="SSF54292">
    <property type="entry name" value="2Fe-2S ferredoxin-like"/>
    <property type="match status" value="1"/>
</dbReference>
<accession>A0A6G4XJT4</accession>
<evidence type="ECO:0000259" key="8">
    <source>
        <dbReference type="PROSITE" id="PS51085"/>
    </source>
</evidence>
<evidence type="ECO:0000256" key="7">
    <source>
        <dbReference type="ARBA" id="ARBA00023014"/>
    </source>
</evidence>
<dbReference type="Pfam" id="PF00111">
    <property type="entry name" value="Fer2"/>
    <property type="match status" value="1"/>
</dbReference>
<dbReference type="PANTHER" id="PTHR47354:SF1">
    <property type="entry name" value="CARNITINE MONOOXYGENASE REDUCTASE SUBUNIT"/>
    <property type="match status" value="1"/>
</dbReference>
<dbReference type="RefSeq" id="WP_165333262.1">
    <property type="nucleotide sequence ID" value="NZ_JAAKZW010000077.1"/>
</dbReference>
<dbReference type="InterPro" id="IPR001041">
    <property type="entry name" value="2Fe-2S_ferredoxin-type"/>
</dbReference>
<dbReference type="Gene3D" id="3.10.20.30">
    <property type="match status" value="1"/>
</dbReference>
<dbReference type="CDD" id="cd06185">
    <property type="entry name" value="PDR_like"/>
    <property type="match status" value="1"/>
</dbReference>
<keyword evidence="7" id="KW-0411">Iron-sulfur</keyword>
<dbReference type="PROSITE" id="PS00197">
    <property type="entry name" value="2FE2S_FER_1"/>
    <property type="match status" value="1"/>
</dbReference>
<evidence type="ECO:0000256" key="3">
    <source>
        <dbReference type="ARBA" id="ARBA00022714"/>
    </source>
</evidence>
<dbReference type="InterPro" id="IPR039261">
    <property type="entry name" value="FNR_nucleotide-bd"/>
</dbReference>
<dbReference type="SUPFAM" id="SSF63380">
    <property type="entry name" value="Riboflavin synthase domain-like"/>
    <property type="match status" value="1"/>
</dbReference>
<evidence type="ECO:0000313" key="10">
    <source>
        <dbReference type="EMBL" id="NGO77805.1"/>
    </source>
</evidence>
<feature type="domain" description="FAD-binding FR-type" evidence="9">
    <location>
        <begin position="11"/>
        <end position="113"/>
    </location>
</feature>
<dbReference type="GO" id="GO:0046872">
    <property type="term" value="F:metal ion binding"/>
    <property type="evidence" value="ECO:0007669"/>
    <property type="project" value="UniProtKB-KW"/>
</dbReference>
<evidence type="ECO:0000259" key="9">
    <source>
        <dbReference type="PROSITE" id="PS51384"/>
    </source>
</evidence>
<dbReference type="Gene3D" id="2.40.30.10">
    <property type="entry name" value="Translation factors"/>
    <property type="match status" value="1"/>
</dbReference>
<dbReference type="PANTHER" id="PTHR47354">
    <property type="entry name" value="NADH OXIDOREDUCTASE HCR"/>
    <property type="match status" value="1"/>
</dbReference>
<keyword evidence="4" id="KW-0479">Metal-binding</keyword>
<dbReference type="PRINTS" id="PR00409">
    <property type="entry name" value="PHDIOXRDTASE"/>
</dbReference>
<evidence type="ECO:0000256" key="1">
    <source>
        <dbReference type="ARBA" id="ARBA00001974"/>
    </source>
</evidence>
<keyword evidence="11" id="KW-1185">Reference proteome</keyword>
<dbReference type="InterPro" id="IPR017938">
    <property type="entry name" value="Riboflavin_synthase-like_b-brl"/>
</dbReference>
<dbReference type="AlphaFoldDB" id="A0A6G4XJT4"/>
<dbReference type="InterPro" id="IPR012675">
    <property type="entry name" value="Beta-grasp_dom_sf"/>
</dbReference>
<dbReference type="PROSITE" id="PS51085">
    <property type="entry name" value="2FE2S_FER_2"/>
    <property type="match status" value="1"/>
</dbReference>
<dbReference type="SUPFAM" id="SSF52343">
    <property type="entry name" value="Ferredoxin reductase-like, C-terminal NADP-linked domain"/>
    <property type="match status" value="1"/>
</dbReference>
<dbReference type="InterPro" id="IPR017927">
    <property type="entry name" value="FAD-bd_FR_type"/>
</dbReference>
<keyword evidence="3" id="KW-0001">2Fe-2S</keyword>
<dbReference type="Proteomes" id="UP000481109">
    <property type="component" value="Unassembled WGS sequence"/>
</dbReference>
<sequence length="327" mass="34614">MNNPVPLNDHAPIRQLVVVDARREAEGVLALTLADPAGAPLPAWEPGAHVDVVLPSGLVRSYSLCGSPRDRGAYRIAVLLTPDSRGGSAELHRVGVVGQDVSVRGPRNHFPLVSAPAYLFLAGGIGITPLLPMLRQLAADPAAPRWSLLYGGRSLSSMAFRDELAALPGGEVTLWPQDTHGLPDPDRLLADLPASAAVYCCGPEGLLQAVQTSAERRLPSGALHTERFRAPAEEGPVTGGAFEVELRRTGVSLRVPVDRTLLDVVREAVPGVPFSCEEGMCGTCETKVLDGTPDHRDMLLSDAERAAGSTMMICVGRSVTPRLALDL</sequence>
<protein>
    <submittedName>
        <fullName evidence="10">Oxidoreductase</fullName>
    </submittedName>
</protein>
<dbReference type="GO" id="GO:0016491">
    <property type="term" value="F:oxidoreductase activity"/>
    <property type="evidence" value="ECO:0007669"/>
    <property type="project" value="UniProtKB-KW"/>
</dbReference>
<dbReference type="Gene3D" id="3.40.50.80">
    <property type="entry name" value="Nucleotide-binding domain of ferredoxin-NADP reductase (FNR) module"/>
    <property type="match status" value="1"/>
</dbReference>
<dbReference type="PROSITE" id="PS51384">
    <property type="entry name" value="FAD_FR"/>
    <property type="match status" value="1"/>
</dbReference>
<dbReference type="Pfam" id="PF00175">
    <property type="entry name" value="NAD_binding_1"/>
    <property type="match status" value="1"/>
</dbReference>
<evidence type="ECO:0000256" key="2">
    <source>
        <dbReference type="ARBA" id="ARBA00022630"/>
    </source>
</evidence>
<organism evidence="10 11">
    <name type="scientific">Streptomyces mesophilus</name>
    <dbReference type="NCBI Taxonomy" id="1775132"/>
    <lineage>
        <taxon>Bacteria</taxon>
        <taxon>Bacillati</taxon>
        <taxon>Actinomycetota</taxon>
        <taxon>Actinomycetes</taxon>
        <taxon>Kitasatosporales</taxon>
        <taxon>Streptomycetaceae</taxon>
        <taxon>Streptomyces</taxon>
    </lineage>
</organism>
<dbReference type="InterPro" id="IPR036010">
    <property type="entry name" value="2Fe-2S_ferredoxin-like_sf"/>
</dbReference>
<proteinExistence type="predicted"/>
<keyword evidence="5" id="KW-0560">Oxidoreductase</keyword>
<evidence type="ECO:0000256" key="4">
    <source>
        <dbReference type="ARBA" id="ARBA00022723"/>
    </source>
</evidence>
<dbReference type="InterPro" id="IPR001433">
    <property type="entry name" value="OxRdtase_FAD/NAD-bd"/>
</dbReference>
<name>A0A6G4XJT4_9ACTN</name>
<feature type="domain" description="2Fe-2S ferredoxin-type" evidence="8">
    <location>
        <begin position="242"/>
        <end position="327"/>
    </location>
</feature>
<gene>
    <name evidence="10" type="ORF">G6045_19390</name>
</gene>
<dbReference type="CDD" id="cd00207">
    <property type="entry name" value="fer2"/>
    <property type="match status" value="1"/>
</dbReference>
<evidence type="ECO:0000313" key="11">
    <source>
        <dbReference type="Proteomes" id="UP000481109"/>
    </source>
</evidence>
<evidence type="ECO:0000256" key="5">
    <source>
        <dbReference type="ARBA" id="ARBA00023002"/>
    </source>
</evidence>
<dbReference type="EMBL" id="JAAKZW010000077">
    <property type="protein sequence ID" value="NGO77805.1"/>
    <property type="molecule type" value="Genomic_DNA"/>
</dbReference>
<keyword evidence="2" id="KW-0285">Flavoprotein</keyword>
<dbReference type="GO" id="GO:0051537">
    <property type="term" value="F:2 iron, 2 sulfur cluster binding"/>
    <property type="evidence" value="ECO:0007669"/>
    <property type="project" value="UniProtKB-KW"/>
</dbReference>
<reference evidence="10 11" key="1">
    <citation type="submission" date="2020-02" db="EMBL/GenBank/DDBJ databases">
        <title>Whole-genome analyses of novel actinobacteria.</title>
        <authorList>
            <person name="Sahin N."/>
            <person name="Tokatli A."/>
        </authorList>
    </citation>
    <scope>NUCLEOTIDE SEQUENCE [LARGE SCALE GENOMIC DNA]</scope>
    <source>
        <strain evidence="10 11">YC504</strain>
    </source>
</reference>